<evidence type="ECO:0000259" key="14">
    <source>
        <dbReference type="SMART" id="SM00822"/>
    </source>
</evidence>
<dbReference type="InterPro" id="IPR020904">
    <property type="entry name" value="Sc_DH/Rdtase_CS"/>
</dbReference>
<dbReference type="GO" id="GO:0052650">
    <property type="term" value="F:all-trans-retinol dehydrogenase (NADP+) activity"/>
    <property type="evidence" value="ECO:0007669"/>
    <property type="project" value="UniProtKB-ARBA"/>
</dbReference>
<evidence type="ECO:0000313" key="16">
    <source>
        <dbReference type="Proteomes" id="UP001374579"/>
    </source>
</evidence>
<keyword evidence="16" id="KW-1185">Reference proteome</keyword>
<dbReference type="Pfam" id="PF00106">
    <property type="entry name" value="adh_short"/>
    <property type="match status" value="1"/>
</dbReference>
<evidence type="ECO:0000256" key="10">
    <source>
        <dbReference type="ARBA" id="ARBA00068717"/>
    </source>
</evidence>
<evidence type="ECO:0000256" key="6">
    <source>
        <dbReference type="ARBA" id="ARBA00023002"/>
    </source>
</evidence>
<evidence type="ECO:0000256" key="8">
    <source>
        <dbReference type="ARBA" id="ARBA00023136"/>
    </source>
</evidence>
<comment type="similarity">
    <text evidence="2 12">Belongs to the short-chain dehydrogenases/reductases (SDR) family.</text>
</comment>
<accession>A0AAN9AQL3</accession>
<dbReference type="Proteomes" id="UP001374579">
    <property type="component" value="Unassembled WGS sequence"/>
</dbReference>
<dbReference type="PRINTS" id="PR00080">
    <property type="entry name" value="SDRFAMILY"/>
</dbReference>
<dbReference type="PRINTS" id="PR00081">
    <property type="entry name" value="GDHRDH"/>
</dbReference>
<evidence type="ECO:0000256" key="13">
    <source>
        <dbReference type="SAM" id="Phobius"/>
    </source>
</evidence>
<keyword evidence="3 13" id="KW-0812">Transmembrane</keyword>
<sequence>MGLMEVVSFLFNVTVLWFQAFIAVIFPPARKSLDGQVVLITGAGHGIGRELALEITRAAPRAKLVLWDLNKENNDATASQVKELGGEAYSYACDVSKSSEIHSVAQKVRQDVGEVDVLINNAGILYGGALLDMEEKHIRRTFEVNTLAHFWTAREFLPAMMEKNRGHIVNIASMSAKGGTAFLVDYSASKHAVYGMTEALGEEMRKLGKPGVKTTVVCPMFVNTGLCMFPKDRFGKVLTPEEVATATVDGMLRNEEYVFVPRPLWLSLRITGLLPVRVNQYIKEFGEIGIEPQYQHMKKD</sequence>
<dbReference type="FunFam" id="3.40.50.720:FF:000131">
    <property type="entry name" value="Short-chain dehydrogenase/reductase 3"/>
    <property type="match status" value="1"/>
</dbReference>
<evidence type="ECO:0000256" key="7">
    <source>
        <dbReference type="ARBA" id="ARBA00023098"/>
    </source>
</evidence>
<dbReference type="PANTHER" id="PTHR24322">
    <property type="entry name" value="PKSB"/>
    <property type="match status" value="1"/>
</dbReference>
<protein>
    <recommendedName>
        <fullName evidence="10">Short-chain dehydrogenase/reductase 3</fullName>
    </recommendedName>
    <alternativeName>
        <fullName evidence="11">Retinal short-chain dehydrogenase/reductase 1</fullName>
    </alternativeName>
</protein>
<dbReference type="GO" id="GO:0005811">
    <property type="term" value="C:lipid droplet"/>
    <property type="evidence" value="ECO:0007669"/>
    <property type="project" value="TreeGrafter"/>
</dbReference>
<dbReference type="AlphaFoldDB" id="A0AAN9AQL3"/>
<comment type="caution">
    <text evidence="15">The sequence shown here is derived from an EMBL/GenBank/DDBJ whole genome shotgun (WGS) entry which is preliminary data.</text>
</comment>
<evidence type="ECO:0000256" key="9">
    <source>
        <dbReference type="ARBA" id="ARBA00059620"/>
    </source>
</evidence>
<evidence type="ECO:0000313" key="15">
    <source>
        <dbReference type="EMBL" id="KAK7091120.1"/>
    </source>
</evidence>
<dbReference type="InterPro" id="IPR036291">
    <property type="entry name" value="NAD(P)-bd_dom_sf"/>
</dbReference>
<dbReference type="PANTHER" id="PTHR24322:SF736">
    <property type="entry name" value="RETINOL DEHYDROGENASE 10"/>
    <property type="match status" value="1"/>
</dbReference>
<feature type="domain" description="Ketoreductase" evidence="14">
    <location>
        <begin position="36"/>
        <end position="221"/>
    </location>
</feature>
<evidence type="ECO:0000256" key="5">
    <source>
        <dbReference type="ARBA" id="ARBA00022989"/>
    </source>
</evidence>
<name>A0AAN9AQL3_9CAEN</name>
<evidence type="ECO:0000256" key="12">
    <source>
        <dbReference type="RuleBase" id="RU000363"/>
    </source>
</evidence>
<organism evidence="15 16">
    <name type="scientific">Littorina saxatilis</name>
    <dbReference type="NCBI Taxonomy" id="31220"/>
    <lineage>
        <taxon>Eukaryota</taxon>
        <taxon>Metazoa</taxon>
        <taxon>Spiralia</taxon>
        <taxon>Lophotrochozoa</taxon>
        <taxon>Mollusca</taxon>
        <taxon>Gastropoda</taxon>
        <taxon>Caenogastropoda</taxon>
        <taxon>Littorinimorpha</taxon>
        <taxon>Littorinoidea</taxon>
        <taxon>Littorinidae</taxon>
        <taxon>Littorina</taxon>
    </lineage>
</organism>
<keyword evidence="5 13" id="KW-1133">Transmembrane helix</keyword>
<comment type="subcellular location">
    <subcellularLocation>
        <location evidence="1">Membrane</location>
        <topology evidence="1">Multi-pass membrane protein</topology>
    </subcellularLocation>
</comment>
<dbReference type="SUPFAM" id="SSF51735">
    <property type="entry name" value="NAD(P)-binding Rossmann-fold domains"/>
    <property type="match status" value="1"/>
</dbReference>
<evidence type="ECO:0000256" key="4">
    <source>
        <dbReference type="ARBA" id="ARBA00022857"/>
    </source>
</evidence>
<dbReference type="GO" id="GO:0016020">
    <property type="term" value="C:membrane"/>
    <property type="evidence" value="ECO:0007669"/>
    <property type="project" value="UniProtKB-SubCell"/>
</dbReference>
<reference evidence="15 16" key="1">
    <citation type="submission" date="2024-02" db="EMBL/GenBank/DDBJ databases">
        <title>Chromosome-scale genome assembly of the rough periwinkle Littorina saxatilis.</title>
        <authorList>
            <person name="De Jode A."/>
            <person name="Faria R."/>
            <person name="Formenti G."/>
            <person name="Sims Y."/>
            <person name="Smith T.P."/>
            <person name="Tracey A."/>
            <person name="Wood J.M.D."/>
            <person name="Zagrodzka Z.B."/>
            <person name="Johannesson K."/>
            <person name="Butlin R.K."/>
            <person name="Leder E.H."/>
        </authorList>
    </citation>
    <scope>NUCLEOTIDE SEQUENCE [LARGE SCALE GENOMIC DNA]</scope>
    <source>
        <strain evidence="15">Snail1</strain>
        <tissue evidence="15">Muscle</tissue>
    </source>
</reference>
<comment type="function">
    <text evidence="9">Catalyzes the reduction of all-trans-retinal to all-trans-retinol in the presence of NADPH.</text>
</comment>
<dbReference type="SMART" id="SM00822">
    <property type="entry name" value="PKS_KR"/>
    <property type="match status" value="1"/>
</dbReference>
<keyword evidence="7" id="KW-0443">Lipid metabolism</keyword>
<evidence type="ECO:0000256" key="2">
    <source>
        <dbReference type="ARBA" id="ARBA00006484"/>
    </source>
</evidence>
<keyword evidence="8 13" id="KW-0472">Membrane</keyword>
<proteinExistence type="inferred from homology"/>
<evidence type="ECO:0000256" key="11">
    <source>
        <dbReference type="ARBA" id="ARBA00082544"/>
    </source>
</evidence>
<dbReference type="Gene3D" id="3.40.50.720">
    <property type="entry name" value="NAD(P)-binding Rossmann-like Domain"/>
    <property type="match status" value="1"/>
</dbReference>
<keyword evidence="6" id="KW-0560">Oxidoreductase</keyword>
<dbReference type="PROSITE" id="PS00061">
    <property type="entry name" value="ADH_SHORT"/>
    <property type="match status" value="1"/>
</dbReference>
<evidence type="ECO:0000256" key="1">
    <source>
        <dbReference type="ARBA" id="ARBA00004141"/>
    </source>
</evidence>
<dbReference type="InterPro" id="IPR002347">
    <property type="entry name" value="SDR_fam"/>
</dbReference>
<dbReference type="CDD" id="cd05339">
    <property type="entry name" value="17beta-HSDXI-like_SDR_c"/>
    <property type="match status" value="1"/>
</dbReference>
<dbReference type="InterPro" id="IPR057326">
    <property type="entry name" value="KR_dom"/>
</dbReference>
<keyword evidence="4" id="KW-0521">NADP</keyword>
<gene>
    <name evidence="15" type="ORF">V1264_008846</name>
</gene>
<dbReference type="EMBL" id="JBAMIC010000022">
    <property type="protein sequence ID" value="KAK7091120.1"/>
    <property type="molecule type" value="Genomic_DNA"/>
</dbReference>
<evidence type="ECO:0000256" key="3">
    <source>
        <dbReference type="ARBA" id="ARBA00022692"/>
    </source>
</evidence>
<feature type="transmembrane region" description="Helical" evidence="13">
    <location>
        <begin position="6"/>
        <end position="26"/>
    </location>
</feature>